<dbReference type="SUPFAM" id="SSF51206">
    <property type="entry name" value="cAMP-binding domain-like"/>
    <property type="match status" value="2"/>
</dbReference>
<proteinExistence type="predicted"/>
<dbReference type="GeneID" id="100487667"/>
<dbReference type="AlphaFoldDB" id="A0A8J1J099"/>
<protein>
    <submittedName>
        <fullName evidence="3">Uncharacterized protein LOC100487667 isoform X1</fullName>
    </submittedName>
</protein>
<name>A0A8J1J099_XENTR</name>
<keyword evidence="2" id="KW-1185">Reference proteome</keyword>
<evidence type="ECO:0000313" key="3">
    <source>
        <dbReference type="RefSeq" id="XP_031751268.1"/>
    </source>
</evidence>
<evidence type="ECO:0000313" key="2">
    <source>
        <dbReference type="Proteomes" id="UP000008143"/>
    </source>
</evidence>
<dbReference type="Gene3D" id="2.60.120.10">
    <property type="entry name" value="Jelly Rolls"/>
    <property type="match status" value="2"/>
</dbReference>
<evidence type="ECO:0000313" key="4">
    <source>
        <dbReference type="Xenbase" id="XB-GENE-29078859"/>
    </source>
</evidence>
<dbReference type="AGR" id="Xenbase:XB-GENE-29078859"/>
<dbReference type="PROSITE" id="PS50042">
    <property type="entry name" value="CNMP_BINDING_3"/>
    <property type="match status" value="1"/>
</dbReference>
<dbReference type="OrthoDB" id="166212at2759"/>
<dbReference type="Pfam" id="PF00027">
    <property type="entry name" value="cNMP_binding"/>
    <property type="match status" value="1"/>
</dbReference>
<dbReference type="Xenbase" id="XB-GENE-29078859">
    <property type="gene designation" value="LOC100487667"/>
</dbReference>
<dbReference type="CDD" id="cd00038">
    <property type="entry name" value="CAP_ED"/>
    <property type="match status" value="1"/>
</dbReference>
<accession>A0A8J1J099</accession>
<dbReference type="OMA" id="ATNIRHV"/>
<feature type="domain" description="Cyclic nucleotide-binding" evidence="1">
    <location>
        <begin position="107"/>
        <end position="231"/>
    </location>
</feature>
<dbReference type="SMART" id="SM00100">
    <property type="entry name" value="cNMP"/>
    <property type="match status" value="1"/>
</dbReference>
<dbReference type="InterPro" id="IPR000595">
    <property type="entry name" value="cNMP-bd_dom"/>
</dbReference>
<evidence type="ECO:0000259" key="1">
    <source>
        <dbReference type="PROSITE" id="PS50042"/>
    </source>
</evidence>
<dbReference type="PANTHER" id="PTHR23011">
    <property type="entry name" value="CYCLIC NUCLEOTIDE-BINDING DOMAIN CONTAINING PROTEIN"/>
    <property type="match status" value="1"/>
</dbReference>
<organism evidence="2 3">
    <name type="scientific">Xenopus tropicalis</name>
    <name type="common">Western clawed frog</name>
    <name type="synonym">Silurana tropicalis</name>
    <dbReference type="NCBI Taxonomy" id="8364"/>
    <lineage>
        <taxon>Eukaryota</taxon>
        <taxon>Metazoa</taxon>
        <taxon>Chordata</taxon>
        <taxon>Craniata</taxon>
        <taxon>Vertebrata</taxon>
        <taxon>Euteleostomi</taxon>
        <taxon>Amphibia</taxon>
        <taxon>Batrachia</taxon>
        <taxon>Anura</taxon>
        <taxon>Pipoidea</taxon>
        <taxon>Pipidae</taxon>
        <taxon>Xenopodinae</taxon>
        <taxon>Xenopus</taxon>
        <taxon>Silurana</taxon>
    </lineage>
</organism>
<dbReference type="PANTHER" id="PTHR23011:SF41">
    <property type="entry name" value="CYCLIC NUCLEOTIDE-BINDING DOMAIN-CONTAINING PROTEIN"/>
    <property type="match status" value="1"/>
</dbReference>
<sequence>MSARHLTSSQGGCQRFFRIATNIRHVCGMLLTLKRYIGRNKVVEWALFHLQMQIHSRSDLLFNISSFSKNNTRKDFEKLKNLLCVHPQHRTQQVLRQIQSCLKKNRAFQSLRDKTQLQLCQHAVYQEYEAKTLVIRQGHKPIECYLILSGTLMAVTENGNAKKQSALTDELYEVEEGDFVGEIGLVTNKRPTSFICKTHVEVLVIDKEAFKDVLAAKVQEQYYSLCDFLRNVPLFSSWPSEKIDLLVHCSLQRNYRAGTTVIVNSLTSGFLVLIKSGKCLIALQLTPERMLPDSGATRNYSALLKRFPTMPLILEKRNGSAYPFERLALPRAPFSASYRATSNQVHTRARPQTAGPLTFSLQERTERCDLDYKDKKQTEEDGCTLQHATASPAGRFITVGTLEHGGVFGLAETIFMSSGLRFSLISEGAECILIPTKLFLLEAPAKSKQIAQELVNTFPTEKTIRENYERHKMWTAYKDKIIGQQLTRGQKSLFRK</sequence>
<dbReference type="RefSeq" id="XP_031751268.1">
    <property type="nucleotide sequence ID" value="XM_031895408.1"/>
</dbReference>
<dbReference type="Proteomes" id="UP000008143">
    <property type="component" value="Chromosome 1"/>
</dbReference>
<reference evidence="3" key="1">
    <citation type="submission" date="2025-08" db="UniProtKB">
        <authorList>
            <consortium name="RefSeq"/>
        </authorList>
    </citation>
    <scope>IDENTIFICATION</scope>
    <source>
        <strain evidence="3">Nigerian</strain>
        <tissue evidence="3">Liver and blood</tissue>
    </source>
</reference>
<dbReference type="InterPro" id="IPR014710">
    <property type="entry name" value="RmlC-like_jellyroll"/>
</dbReference>
<gene>
    <name evidence="3 4" type="primary">LOC100487667</name>
</gene>
<dbReference type="InterPro" id="IPR018490">
    <property type="entry name" value="cNMP-bd_dom_sf"/>
</dbReference>